<feature type="region of interest" description="Disordered" evidence="3">
    <location>
        <begin position="1"/>
        <end position="20"/>
    </location>
</feature>
<reference evidence="4" key="1">
    <citation type="submission" date="2016-09" db="EMBL/GenBank/DDBJ databases">
        <authorList>
            <person name="Hebert L."/>
            <person name="Moumen B."/>
        </authorList>
    </citation>
    <scope>NUCLEOTIDE SEQUENCE [LARGE SCALE GENOMIC DNA]</scope>
    <source>
        <strain evidence="4">OVI</strain>
    </source>
</reference>
<dbReference type="InterPro" id="IPR027417">
    <property type="entry name" value="P-loop_NTPase"/>
</dbReference>
<proteinExistence type="predicted"/>
<comment type="caution">
    <text evidence="4">The sequence shown here is derived from an EMBL/GenBank/DDBJ whole genome shotgun (WGS) entry which is preliminary data.</text>
</comment>
<sequence>MPSHTTSDGSPTTGGDKSGPRIKIVSLGSVGVGKSCLIKQYCEGRFVSKYIPTIGIDYGVKRVDVRVPAHLAPSGKISTRVNFWDMSGCEEYLEIRNEFYRATEGVLLVYDVTDAESFFALNQWVKEMEAHVNTKGNDTYVARVDASVPCKVVVCANKIDEVSEGGGRKKRAVSSETGRQWAKEHDYKYFETSACTGAGVEEALETLFKDVVAAFF</sequence>
<dbReference type="RefSeq" id="XP_067081062.1">
    <property type="nucleotide sequence ID" value="XM_067224961.1"/>
</dbReference>
<protein>
    <submittedName>
        <fullName evidence="4">Ras-like small GTPase, putative</fullName>
    </submittedName>
</protein>
<dbReference type="FunFam" id="3.40.50.300:FF:002391">
    <property type="entry name" value="Ras family protein-like protein"/>
    <property type="match status" value="1"/>
</dbReference>
<dbReference type="Pfam" id="PF00071">
    <property type="entry name" value="Ras"/>
    <property type="match status" value="1"/>
</dbReference>
<dbReference type="SUPFAM" id="SSF52540">
    <property type="entry name" value="P-loop containing nucleoside triphosphate hydrolases"/>
    <property type="match status" value="1"/>
</dbReference>
<gene>
    <name evidence="4" type="ORF">TEOVI_000178000</name>
</gene>
<dbReference type="PROSITE" id="PS51419">
    <property type="entry name" value="RAB"/>
    <property type="match status" value="1"/>
</dbReference>
<dbReference type="InterPro" id="IPR005225">
    <property type="entry name" value="Small_GTP-bd"/>
</dbReference>
<dbReference type="PROSITE" id="PS51420">
    <property type="entry name" value="RHO"/>
    <property type="match status" value="1"/>
</dbReference>
<accession>A0A1G4ID68</accession>
<dbReference type="InterPro" id="IPR050227">
    <property type="entry name" value="Rab"/>
</dbReference>
<dbReference type="EMBL" id="CZPT02001382">
    <property type="protein sequence ID" value="SCU70207.1"/>
    <property type="molecule type" value="Genomic_DNA"/>
</dbReference>
<keyword evidence="5" id="KW-1185">Reference proteome</keyword>
<dbReference type="GeneID" id="92375720"/>
<dbReference type="SMART" id="SM00175">
    <property type="entry name" value="RAB"/>
    <property type="match status" value="1"/>
</dbReference>
<evidence type="ECO:0000313" key="5">
    <source>
        <dbReference type="Proteomes" id="UP000195570"/>
    </source>
</evidence>
<keyword evidence="1" id="KW-0547">Nucleotide-binding</keyword>
<dbReference type="PANTHER" id="PTHR47977">
    <property type="entry name" value="RAS-RELATED PROTEIN RAB"/>
    <property type="match status" value="1"/>
</dbReference>
<dbReference type="CDD" id="cd04119">
    <property type="entry name" value="RJL"/>
    <property type="match status" value="1"/>
</dbReference>
<keyword evidence="2" id="KW-0342">GTP-binding</keyword>
<dbReference type="Proteomes" id="UP000195570">
    <property type="component" value="Unassembled WGS sequence"/>
</dbReference>
<dbReference type="InterPro" id="IPR001806">
    <property type="entry name" value="Small_GTPase"/>
</dbReference>
<dbReference type="GO" id="GO:0003924">
    <property type="term" value="F:GTPase activity"/>
    <property type="evidence" value="ECO:0007669"/>
    <property type="project" value="InterPro"/>
</dbReference>
<dbReference type="SMART" id="SM00173">
    <property type="entry name" value="RAS"/>
    <property type="match status" value="1"/>
</dbReference>
<dbReference type="NCBIfam" id="TIGR00231">
    <property type="entry name" value="small_GTP"/>
    <property type="match status" value="1"/>
</dbReference>
<dbReference type="VEuPathDB" id="TriTrypDB:TEOVI_000178000"/>
<organism evidence="4 5">
    <name type="scientific">Trypanosoma equiperdum</name>
    <dbReference type="NCBI Taxonomy" id="5694"/>
    <lineage>
        <taxon>Eukaryota</taxon>
        <taxon>Discoba</taxon>
        <taxon>Euglenozoa</taxon>
        <taxon>Kinetoplastea</taxon>
        <taxon>Metakinetoplastina</taxon>
        <taxon>Trypanosomatida</taxon>
        <taxon>Trypanosomatidae</taxon>
        <taxon>Trypanosoma</taxon>
    </lineage>
</organism>
<evidence type="ECO:0000256" key="3">
    <source>
        <dbReference type="SAM" id="MobiDB-lite"/>
    </source>
</evidence>
<evidence type="ECO:0000256" key="2">
    <source>
        <dbReference type="ARBA" id="ARBA00023134"/>
    </source>
</evidence>
<name>A0A1G4ID68_TRYEQ</name>
<evidence type="ECO:0000313" key="4">
    <source>
        <dbReference type="EMBL" id="SCU70207.1"/>
    </source>
</evidence>
<dbReference type="SMART" id="SM00174">
    <property type="entry name" value="RHO"/>
    <property type="match status" value="1"/>
</dbReference>
<dbReference type="PROSITE" id="PS51421">
    <property type="entry name" value="RAS"/>
    <property type="match status" value="1"/>
</dbReference>
<dbReference type="PRINTS" id="PR00449">
    <property type="entry name" value="RASTRNSFRMNG"/>
</dbReference>
<evidence type="ECO:0000256" key="1">
    <source>
        <dbReference type="ARBA" id="ARBA00022741"/>
    </source>
</evidence>
<dbReference type="AlphaFoldDB" id="A0A1G4ID68"/>
<dbReference type="Gene3D" id="3.40.50.300">
    <property type="entry name" value="P-loop containing nucleotide triphosphate hydrolases"/>
    <property type="match status" value="1"/>
</dbReference>
<dbReference type="GO" id="GO:0005525">
    <property type="term" value="F:GTP binding"/>
    <property type="evidence" value="ECO:0007669"/>
    <property type="project" value="UniProtKB-KW"/>
</dbReference>
<feature type="compositionally biased region" description="Low complexity" evidence="3">
    <location>
        <begin position="1"/>
        <end position="15"/>
    </location>
</feature>